<gene>
    <name evidence="2" type="ORF">KS407_11625</name>
</gene>
<dbReference type="EMBL" id="JAHQCR010000048">
    <property type="protein sequence ID" value="MBU9722085.1"/>
    <property type="molecule type" value="Genomic_DNA"/>
</dbReference>
<proteinExistence type="inferred from homology"/>
<evidence type="ECO:0000313" key="3">
    <source>
        <dbReference type="Proteomes" id="UP000790580"/>
    </source>
</evidence>
<dbReference type="InterPro" id="IPR007607">
    <property type="entry name" value="BacA/B"/>
</dbReference>
<keyword evidence="3" id="KW-1185">Reference proteome</keyword>
<name>A0ABS6JYA4_9BACI</name>
<protein>
    <submittedName>
        <fullName evidence="2">Polymer-forming cytoskeletal protein</fullName>
    </submittedName>
</protein>
<dbReference type="PANTHER" id="PTHR35024:SF4">
    <property type="entry name" value="POLYMER-FORMING CYTOSKELETAL PROTEIN"/>
    <property type="match status" value="1"/>
</dbReference>
<dbReference type="Proteomes" id="UP000790580">
    <property type="component" value="Unassembled WGS sequence"/>
</dbReference>
<comment type="caution">
    <text evidence="2">The sequence shown here is derived from an EMBL/GenBank/DDBJ whole genome shotgun (WGS) entry which is preliminary data.</text>
</comment>
<dbReference type="Pfam" id="PF04519">
    <property type="entry name" value="Bactofilin"/>
    <property type="match status" value="1"/>
</dbReference>
<sequence length="185" mass="21086">MFTKQKNERKLNQISTVIGEETIVEGRIHIESSIRVDGKVYGEIRSAGDITIGKEGHVEKAVSARNLFLAGSLKGNAKIDNKIHIYDTGHLDGIAEMETIIIDEKGHFQGKSIMKNTQKVKANVIEIEKDAGREKKENQFLKEKHKDNHHENDKEKLKDIVKDYSYEKGSKKEVEVIKNYQDHSM</sequence>
<evidence type="ECO:0000256" key="1">
    <source>
        <dbReference type="ARBA" id="ARBA00044755"/>
    </source>
</evidence>
<dbReference type="PANTHER" id="PTHR35024">
    <property type="entry name" value="HYPOTHETICAL CYTOSOLIC PROTEIN"/>
    <property type="match status" value="1"/>
</dbReference>
<evidence type="ECO:0000313" key="2">
    <source>
        <dbReference type="EMBL" id="MBU9722085.1"/>
    </source>
</evidence>
<dbReference type="RefSeq" id="WP_088075311.1">
    <property type="nucleotide sequence ID" value="NZ_JAHQCR010000048.1"/>
</dbReference>
<accession>A0ABS6JYA4</accession>
<comment type="similarity">
    <text evidence="1">Belongs to the bactofilin family.</text>
</comment>
<organism evidence="2 3">
    <name type="scientific">Evansella alkalicola</name>
    <dbReference type="NCBI Taxonomy" id="745819"/>
    <lineage>
        <taxon>Bacteria</taxon>
        <taxon>Bacillati</taxon>
        <taxon>Bacillota</taxon>
        <taxon>Bacilli</taxon>
        <taxon>Bacillales</taxon>
        <taxon>Bacillaceae</taxon>
        <taxon>Evansella</taxon>
    </lineage>
</organism>
<reference evidence="2 3" key="1">
    <citation type="submission" date="2021-06" db="EMBL/GenBank/DDBJ databases">
        <title>Bacillus sp. RD4P76, an endophyte from a halophyte.</title>
        <authorList>
            <person name="Sun J.-Q."/>
        </authorList>
    </citation>
    <scope>NUCLEOTIDE SEQUENCE [LARGE SCALE GENOMIC DNA]</scope>
    <source>
        <strain evidence="2 3">JCM 17098</strain>
    </source>
</reference>